<dbReference type="PROSITE" id="PS50931">
    <property type="entry name" value="HTH_LYSR"/>
    <property type="match status" value="1"/>
</dbReference>
<dbReference type="Gene3D" id="3.40.190.10">
    <property type="entry name" value="Periplasmic binding protein-like II"/>
    <property type="match status" value="2"/>
</dbReference>
<sequence>MALDLHKLEHLVAVVEEGSFTRAAARLHLSQQALSTSIRALEREVGVDLLDRGGNALTVLPAGEALVADARVLHGVSRSAVLRARRIGRGQHETLRIGHTPAVTGDEITALLRRVHRQHPDLSPQVNQRYPGELTEQLLSGQLDLGLCRAMTPAHGLTRSTVTHQRLRLAVSCRHRLADRDSVEIGELAEESIMVWGHPGRSGYTDLLVDHCRRAGFEPRVHRNPIQGTPPVTAVLDTDHVAFVTAAAGPAANGHVSVLDLQPPLFAPLQALWSRHVTSSSRDAFLDTATD</sequence>
<dbReference type="OrthoDB" id="3176554at2"/>
<dbReference type="GO" id="GO:0032993">
    <property type="term" value="C:protein-DNA complex"/>
    <property type="evidence" value="ECO:0007669"/>
    <property type="project" value="TreeGrafter"/>
</dbReference>
<evidence type="ECO:0000256" key="4">
    <source>
        <dbReference type="ARBA" id="ARBA00023163"/>
    </source>
</evidence>
<dbReference type="SUPFAM" id="SSF53850">
    <property type="entry name" value="Periplasmic binding protein-like II"/>
    <property type="match status" value="1"/>
</dbReference>
<dbReference type="Proteomes" id="UP000199301">
    <property type="component" value="Unassembled WGS sequence"/>
</dbReference>
<dbReference type="Pfam" id="PF00126">
    <property type="entry name" value="HTH_1"/>
    <property type="match status" value="1"/>
</dbReference>
<reference evidence="7" key="1">
    <citation type="submission" date="2016-10" db="EMBL/GenBank/DDBJ databases">
        <authorList>
            <person name="Varghese N."/>
            <person name="Submissions S."/>
        </authorList>
    </citation>
    <scope>NUCLEOTIDE SEQUENCE [LARGE SCALE GENOMIC DNA]</scope>
    <source>
        <strain evidence="7">DSM 45459</strain>
    </source>
</reference>
<proteinExistence type="inferred from homology"/>
<keyword evidence="2" id="KW-0805">Transcription regulation</keyword>
<dbReference type="Pfam" id="PF03466">
    <property type="entry name" value="LysR_substrate"/>
    <property type="match status" value="1"/>
</dbReference>
<gene>
    <name evidence="6" type="ORF">SAMN04489718_1218</name>
</gene>
<dbReference type="GO" id="GO:0003677">
    <property type="term" value="F:DNA binding"/>
    <property type="evidence" value="ECO:0007669"/>
    <property type="project" value="UniProtKB-KW"/>
</dbReference>
<dbReference type="SUPFAM" id="SSF46785">
    <property type="entry name" value="Winged helix' DNA-binding domain"/>
    <property type="match status" value="1"/>
</dbReference>
<dbReference type="STRING" id="995062.SAMN04489718_1218"/>
<dbReference type="InterPro" id="IPR036388">
    <property type="entry name" value="WH-like_DNA-bd_sf"/>
</dbReference>
<evidence type="ECO:0000256" key="2">
    <source>
        <dbReference type="ARBA" id="ARBA00023015"/>
    </source>
</evidence>
<protein>
    <submittedName>
        <fullName evidence="6">DNA-binding transcriptional regulator, LysR family</fullName>
    </submittedName>
</protein>
<dbReference type="AlphaFoldDB" id="A0A1H0ZSG2"/>
<dbReference type="InterPro" id="IPR005119">
    <property type="entry name" value="LysR_subst-bd"/>
</dbReference>
<dbReference type="InterPro" id="IPR000847">
    <property type="entry name" value="LysR_HTH_N"/>
</dbReference>
<dbReference type="InterPro" id="IPR036390">
    <property type="entry name" value="WH_DNA-bd_sf"/>
</dbReference>
<keyword evidence="7" id="KW-1185">Reference proteome</keyword>
<name>A0A1H0ZSG2_9ACTN</name>
<keyword evidence="4" id="KW-0804">Transcription</keyword>
<dbReference type="Gene3D" id="1.10.10.10">
    <property type="entry name" value="Winged helix-like DNA-binding domain superfamily/Winged helix DNA-binding domain"/>
    <property type="match status" value="1"/>
</dbReference>
<organism evidence="6 7">
    <name type="scientific">Actinopolyspora saharensis</name>
    <dbReference type="NCBI Taxonomy" id="995062"/>
    <lineage>
        <taxon>Bacteria</taxon>
        <taxon>Bacillati</taxon>
        <taxon>Actinomycetota</taxon>
        <taxon>Actinomycetes</taxon>
        <taxon>Actinopolysporales</taxon>
        <taxon>Actinopolysporaceae</taxon>
        <taxon>Actinopolyspora</taxon>
    </lineage>
</organism>
<evidence type="ECO:0000256" key="3">
    <source>
        <dbReference type="ARBA" id="ARBA00023125"/>
    </source>
</evidence>
<dbReference type="RefSeq" id="WP_092521659.1">
    <property type="nucleotide sequence ID" value="NZ_FNKO01000001.1"/>
</dbReference>
<evidence type="ECO:0000259" key="5">
    <source>
        <dbReference type="PROSITE" id="PS50931"/>
    </source>
</evidence>
<dbReference type="PANTHER" id="PTHR30346:SF28">
    <property type="entry name" value="HTH-TYPE TRANSCRIPTIONAL REGULATOR CYNR"/>
    <property type="match status" value="1"/>
</dbReference>
<evidence type="ECO:0000313" key="7">
    <source>
        <dbReference type="Proteomes" id="UP000199301"/>
    </source>
</evidence>
<feature type="domain" description="HTH lysR-type" evidence="5">
    <location>
        <begin position="3"/>
        <end position="60"/>
    </location>
</feature>
<dbReference type="CDD" id="cd08414">
    <property type="entry name" value="PBP2_LTTR_aromatics_like"/>
    <property type="match status" value="1"/>
</dbReference>
<keyword evidence="3 6" id="KW-0238">DNA-binding</keyword>
<dbReference type="PANTHER" id="PTHR30346">
    <property type="entry name" value="TRANSCRIPTIONAL DUAL REGULATOR HCAR-RELATED"/>
    <property type="match status" value="1"/>
</dbReference>
<accession>A0A1H0ZSG2</accession>
<evidence type="ECO:0000256" key="1">
    <source>
        <dbReference type="ARBA" id="ARBA00009437"/>
    </source>
</evidence>
<dbReference type="GO" id="GO:0003700">
    <property type="term" value="F:DNA-binding transcription factor activity"/>
    <property type="evidence" value="ECO:0007669"/>
    <property type="project" value="InterPro"/>
</dbReference>
<dbReference type="PRINTS" id="PR00039">
    <property type="entry name" value="HTHLYSR"/>
</dbReference>
<dbReference type="EMBL" id="FNKO01000001">
    <property type="protein sequence ID" value="SDQ30435.1"/>
    <property type="molecule type" value="Genomic_DNA"/>
</dbReference>
<comment type="similarity">
    <text evidence="1">Belongs to the LysR transcriptional regulatory family.</text>
</comment>
<evidence type="ECO:0000313" key="6">
    <source>
        <dbReference type="EMBL" id="SDQ30435.1"/>
    </source>
</evidence>